<reference evidence="4" key="1">
    <citation type="submission" date="2021-01" db="EMBL/GenBank/DDBJ databases">
        <authorList>
            <person name="Kaushik A."/>
        </authorList>
    </citation>
    <scope>NUCLEOTIDE SEQUENCE</scope>
    <source>
        <strain evidence="4">AG4-R118</strain>
    </source>
</reference>
<feature type="compositionally biased region" description="Polar residues" evidence="1">
    <location>
        <begin position="682"/>
        <end position="695"/>
    </location>
</feature>
<dbReference type="AlphaFoldDB" id="A0A8H2X3J9"/>
<sequence>MYHTVILALASLLTAARTTLAQQTPLQCHDPIMTRWMLNSAGQTPCQVLQDLMQICNPSYRVDWLTPSYSCDNSPTAMTAACCCGSPTYALFSACWSCQYNYTMDIVSTTFTSFEKDCSSIPTPLNEYDPIIRSQTEQINFPLWAEMMPSAGKWDLEAAFRNVTPDIPTASPPIPTNYPVANGNTLSAGAIVGIIVGSVFGTSIMFILAALILWGTIGPGCRRRKPDNDMRVGEHMGYLDGEYIYVRPETIPESVGPNGGHRYTLRRESHHLQPDLGGVSDYSSRGPSEYEDDTFGAVRPLRSQSRADSRTLSYAAPRSPSYVESPGPYSPARHASQDGRYTGFHPGESPLVRDDPRYRSSRDGYGLEERSRRPISTHYSQHRPSASGDYRRSRERPQSGHFVSRPVSGQFNARPRSGQFGSRPASGQFDFYQVPVDFDTPPPARPPSTRHPGSRPVSGQYSTRPRSGNFEFYQVPSDIGSPTPAPAGSRPISGQFSMRARTSAERKRDHRASARSSFRHASMDSTRRSGDGGPRFVRIAENGRASMEGGRSSLDRARFSREEPRFSTEAGWGRRSREAGRRSRDLYRKASLSEGDEDREQQRGCEGNEGDEESVEVLPRPSGVTTSSVGAPPRHSEATTSSVGRQVHQQHLRQRSQSARTSCDFDMVVQDYDAETSPVPPTSASSGHPTSNSNPVGAPSKPPRSPLRVLNPQQSDSDKDHRPSSNLRAQPSLLARARGLLSARSSRSNISSGNRSSNRSSSIDAAAAPVPPSAWQQRLPNILLRNRSGSTDIGRGRSEDSAQGSDVTSVYFSAVGHGTPNGSTPVATPGIREERPDSERQQPEVDDGSYRQEVDAGVQLIVESSTTTQSPADSDEPGPPGYLSSEPGTPAVDTPFLPDGAHVSETLALPPPNNHLRAETNPNRLSTLTQDTTISIDGDSTMSSGVIQTWEAARRPTGFVGMGRVLSSGEPNTLHSQVSLATAMSNLSDTEDGARLLPDSRENRVE</sequence>
<feature type="region of interest" description="Disordered" evidence="1">
    <location>
        <begin position="986"/>
        <end position="1006"/>
    </location>
</feature>
<feature type="compositionally biased region" description="Low complexity" evidence="1">
    <location>
        <begin position="732"/>
        <end position="768"/>
    </location>
</feature>
<evidence type="ECO:0008006" key="6">
    <source>
        <dbReference type="Google" id="ProtNLM"/>
    </source>
</evidence>
<feature type="compositionally biased region" description="Polar residues" evidence="1">
    <location>
        <begin position="638"/>
        <end position="647"/>
    </location>
</feature>
<comment type="caution">
    <text evidence="4">The sequence shown here is derived from an EMBL/GenBank/DDBJ whole genome shotgun (WGS) entry which is preliminary data.</text>
</comment>
<feature type="compositionally biased region" description="Basic and acidic residues" evidence="1">
    <location>
        <begin position="521"/>
        <end position="530"/>
    </location>
</feature>
<protein>
    <recommendedName>
        <fullName evidence="6">Transmembrane protein</fullName>
    </recommendedName>
</protein>
<name>A0A8H2X3J9_9AGAM</name>
<feature type="region of interest" description="Disordered" evidence="1">
    <location>
        <begin position="269"/>
        <end position="851"/>
    </location>
</feature>
<keyword evidence="2" id="KW-0812">Transmembrane</keyword>
<keyword evidence="2" id="KW-0472">Membrane</keyword>
<feature type="compositionally biased region" description="Polar residues" evidence="1">
    <location>
        <begin position="801"/>
        <end position="811"/>
    </location>
</feature>
<dbReference type="EMBL" id="CAJMWX010000420">
    <property type="protein sequence ID" value="CAE6416937.1"/>
    <property type="molecule type" value="Genomic_DNA"/>
</dbReference>
<feature type="compositionally biased region" description="Polar residues" evidence="1">
    <location>
        <begin position="457"/>
        <end position="466"/>
    </location>
</feature>
<evidence type="ECO:0000256" key="3">
    <source>
        <dbReference type="SAM" id="SignalP"/>
    </source>
</evidence>
<feature type="compositionally biased region" description="Basic and acidic residues" evidence="1">
    <location>
        <begin position="992"/>
        <end position="1006"/>
    </location>
</feature>
<feature type="chain" id="PRO_5034259908" description="Transmembrane protein" evidence="3">
    <location>
        <begin position="22"/>
        <end position="1006"/>
    </location>
</feature>
<evidence type="ECO:0000313" key="4">
    <source>
        <dbReference type="EMBL" id="CAE6416937.1"/>
    </source>
</evidence>
<evidence type="ECO:0000256" key="1">
    <source>
        <dbReference type="SAM" id="MobiDB-lite"/>
    </source>
</evidence>
<feature type="compositionally biased region" description="Basic and acidic residues" evidence="1">
    <location>
        <begin position="575"/>
        <end position="588"/>
    </location>
</feature>
<feature type="signal peptide" evidence="3">
    <location>
        <begin position="1"/>
        <end position="21"/>
    </location>
</feature>
<feature type="compositionally biased region" description="Basic and acidic residues" evidence="1">
    <location>
        <begin position="351"/>
        <end position="372"/>
    </location>
</feature>
<dbReference type="Proteomes" id="UP000663888">
    <property type="component" value="Unassembled WGS sequence"/>
</dbReference>
<feature type="region of interest" description="Disordered" evidence="1">
    <location>
        <begin position="864"/>
        <end position="927"/>
    </location>
</feature>
<evidence type="ECO:0000313" key="5">
    <source>
        <dbReference type="Proteomes" id="UP000663888"/>
    </source>
</evidence>
<feature type="compositionally biased region" description="Polar residues" evidence="1">
    <location>
        <begin position="302"/>
        <end position="312"/>
    </location>
</feature>
<feature type="compositionally biased region" description="Basic and acidic residues" evidence="1">
    <location>
        <begin position="831"/>
        <end position="851"/>
    </location>
</feature>
<proteinExistence type="predicted"/>
<feature type="transmembrane region" description="Helical" evidence="2">
    <location>
        <begin position="190"/>
        <end position="215"/>
    </location>
</feature>
<keyword evidence="3" id="KW-0732">Signal</keyword>
<keyword evidence="2" id="KW-1133">Transmembrane helix</keyword>
<gene>
    <name evidence="4" type="ORF">RDB_LOCUS18352</name>
</gene>
<organism evidence="4 5">
    <name type="scientific">Rhizoctonia solani</name>
    <dbReference type="NCBI Taxonomy" id="456999"/>
    <lineage>
        <taxon>Eukaryota</taxon>
        <taxon>Fungi</taxon>
        <taxon>Dikarya</taxon>
        <taxon>Basidiomycota</taxon>
        <taxon>Agaricomycotina</taxon>
        <taxon>Agaricomycetes</taxon>
        <taxon>Cantharellales</taxon>
        <taxon>Ceratobasidiaceae</taxon>
        <taxon>Rhizoctonia</taxon>
    </lineage>
</organism>
<evidence type="ECO:0000256" key="2">
    <source>
        <dbReference type="SAM" id="Phobius"/>
    </source>
</evidence>
<feature type="compositionally biased region" description="Basic and acidic residues" evidence="1">
    <location>
        <begin position="553"/>
        <end position="566"/>
    </location>
</feature>
<feature type="compositionally biased region" description="Basic and acidic residues" evidence="1">
    <location>
        <begin position="389"/>
        <end position="398"/>
    </location>
</feature>
<accession>A0A8H2X3J9</accession>